<organism evidence="1 2">
    <name type="scientific">Candidatus Magasanikbacteria bacterium CG11_big_fil_rev_8_21_14_0_20_39_34</name>
    <dbReference type="NCBI Taxonomy" id="1974653"/>
    <lineage>
        <taxon>Bacteria</taxon>
        <taxon>Candidatus Magasanikiibacteriota</taxon>
    </lineage>
</organism>
<proteinExistence type="predicted"/>
<gene>
    <name evidence="1" type="ORF">COV59_04625</name>
</gene>
<evidence type="ECO:0000313" key="2">
    <source>
        <dbReference type="Proteomes" id="UP000229600"/>
    </source>
</evidence>
<dbReference type="EMBL" id="PCWN01000009">
    <property type="protein sequence ID" value="PIR03726.1"/>
    <property type="molecule type" value="Genomic_DNA"/>
</dbReference>
<dbReference type="AlphaFoldDB" id="A0A2H0N6J8"/>
<sequence>MSEKKSFLVLEHELTPEQLRILRQERAAFLEARLDQLRGVMRNVRGDLLSSQELPQAYDKLMHFIDQAEKVCERAENGQGDITFLDVFLIRLGNVIDMVDSLDFSELPFEREQSIRAILELIEVH</sequence>
<accession>A0A2H0N6J8</accession>
<name>A0A2H0N6J8_9BACT</name>
<evidence type="ECO:0000313" key="1">
    <source>
        <dbReference type="EMBL" id="PIR03726.1"/>
    </source>
</evidence>
<dbReference type="Proteomes" id="UP000229600">
    <property type="component" value="Unassembled WGS sequence"/>
</dbReference>
<reference evidence="1 2" key="1">
    <citation type="submission" date="2017-09" db="EMBL/GenBank/DDBJ databases">
        <title>Depth-based differentiation of microbial function through sediment-hosted aquifers and enrichment of novel symbionts in the deep terrestrial subsurface.</title>
        <authorList>
            <person name="Probst A.J."/>
            <person name="Ladd B."/>
            <person name="Jarett J.K."/>
            <person name="Geller-Mcgrath D.E."/>
            <person name="Sieber C.M."/>
            <person name="Emerson J.B."/>
            <person name="Anantharaman K."/>
            <person name="Thomas B.C."/>
            <person name="Malmstrom R."/>
            <person name="Stieglmeier M."/>
            <person name="Klingl A."/>
            <person name="Woyke T."/>
            <person name="Ryan C.M."/>
            <person name="Banfield J.F."/>
        </authorList>
    </citation>
    <scope>NUCLEOTIDE SEQUENCE [LARGE SCALE GENOMIC DNA]</scope>
    <source>
        <strain evidence="1">CG11_big_fil_rev_8_21_14_0_20_39_34</strain>
    </source>
</reference>
<protein>
    <submittedName>
        <fullName evidence="1">Uncharacterized protein</fullName>
    </submittedName>
</protein>
<comment type="caution">
    <text evidence="1">The sequence shown here is derived from an EMBL/GenBank/DDBJ whole genome shotgun (WGS) entry which is preliminary data.</text>
</comment>